<evidence type="ECO:0000313" key="5">
    <source>
        <dbReference type="Proteomes" id="UP000261166"/>
    </source>
</evidence>
<dbReference type="RefSeq" id="WP_025489876.1">
    <property type="nucleotide sequence ID" value="NZ_JBKUNB010000036.1"/>
</dbReference>
<feature type="domain" description="Glycosyltransferase 2-like" evidence="1">
    <location>
        <begin position="6"/>
        <end position="146"/>
    </location>
</feature>
<dbReference type="PANTHER" id="PTHR22916:SF3">
    <property type="entry name" value="UDP-GLCNAC:BETAGAL BETA-1,3-N-ACETYLGLUCOSAMINYLTRANSFERASE-LIKE PROTEIN 1"/>
    <property type="match status" value="1"/>
</dbReference>
<comment type="caution">
    <text evidence="2">The sequence shown here is derived from an EMBL/GenBank/DDBJ whole genome shotgun (WGS) entry which is preliminary data.</text>
</comment>
<proteinExistence type="predicted"/>
<protein>
    <submittedName>
        <fullName evidence="2">Glycosyltransferase</fullName>
    </submittedName>
</protein>
<evidence type="ECO:0000313" key="4">
    <source>
        <dbReference type="Proteomes" id="UP000260812"/>
    </source>
</evidence>
<dbReference type="InterPro" id="IPR001173">
    <property type="entry name" value="Glyco_trans_2-like"/>
</dbReference>
<dbReference type="PANTHER" id="PTHR22916">
    <property type="entry name" value="GLYCOSYLTRANSFERASE"/>
    <property type="match status" value="1"/>
</dbReference>
<dbReference type="EMBL" id="QVLU01000011">
    <property type="protein sequence ID" value="RGE71162.1"/>
    <property type="molecule type" value="Genomic_DNA"/>
</dbReference>
<dbReference type="AlphaFoldDB" id="A0A3E3IAJ9"/>
<dbReference type="Pfam" id="PF00535">
    <property type="entry name" value="Glycos_transf_2"/>
    <property type="match status" value="1"/>
</dbReference>
<gene>
    <name evidence="3" type="ORF">DWY69_13250</name>
    <name evidence="2" type="ORF">DXC51_03020</name>
</gene>
<evidence type="ECO:0000259" key="1">
    <source>
        <dbReference type="Pfam" id="PF00535"/>
    </source>
</evidence>
<name>A0A3E3IAJ9_9FIRM</name>
<evidence type="ECO:0000313" key="2">
    <source>
        <dbReference type="EMBL" id="RGE64063.1"/>
    </source>
</evidence>
<organism evidence="2 4">
    <name type="scientific">Eisenbergiella massiliensis</name>
    <dbReference type="NCBI Taxonomy" id="1720294"/>
    <lineage>
        <taxon>Bacteria</taxon>
        <taxon>Bacillati</taxon>
        <taxon>Bacillota</taxon>
        <taxon>Clostridia</taxon>
        <taxon>Lachnospirales</taxon>
        <taxon>Lachnospiraceae</taxon>
        <taxon>Eisenbergiella</taxon>
    </lineage>
</organism>
<dbReference type="EMBL" id="QVLV01000002">
    <property type="protein sequence ID" value="RGE64063.1"/>
    <property type="molecule type" value="Genomic_DNA"/>
</dbReference>
<dbReference type="OrthoDB" id="3189257at2"/>
<dbReference type="Gene3D" id="3.90.550.10">
    <property type="entry name" value="Spore Coat Polysaccharide Biosynthesis Protein SpsA, Chain A"/>
    <property type="match status" value="1"/>
</dbReference>
<evidence type="ECO:0000313" key="3">
    <source>
        <dbReference type="EMBL" id="RGE71162.1"/>
    </source>
</evidence>
<dbReference type="GO" id="GO:0016758">
    <property type="term" value="F:hexosyltransferase activity"/>
    <property type="evidence" value="ECO:0007669"/>
    <property type="project" value="UniProtKB-ARBA"/>
</dbReference>
<reference evidence="4 5" key="1">
    <citation type="submission" date="2018-08" db="EMBL/GenBank/DDBJ databases">
        <title>A genome reference for cultivated species of the human gut microbiota.</title>
        <authorList>
            <person name="Zou Y."/>
            <person name="Xue W."/>
            <person name="Luo G."/>
        </authorList>
    </citation>
    <scope>NUCLEOTIDE SEQUENCE [LARGE SCALE GENOMIC DNA]</scope>
    <source>
        <strain evidence="3 5">AF26-4BH</strain>
        <strain evidence="2 4">TF05-5AC</strain>
    </source>
</reference>
<dbReference type="GeneID" id="97985883"/>
<dbReference type="Proteomes" id="UP000261166">
    <property type="component" value="Unassembled WGS sequence"/>
</dbReference>
<dbReference type="Proteomes" id="UP000260812">
    <property type="component" value="Unassembled WGS sequence"/>
</dbReference>
<dbReference type="CDD" id="cd00761">
    <property type="entry name" value="Glyco_tranf_GTA_type"/>
    <property type="match status" value="1"/>
</dbReference>
<dbReference type="InterPro" id="IPR029044">
    <property type="entry name" value="Nucleotide-diphossugar_trans"/>
</dbReference>
<keyword evidence="2" id="KW-0808">Transferase</keyword>
<keyword evidence="4" id="KW-1185">Reference proteome</keyword>
<sequence>MQPMVSIIVPVYNTGQYLEKCLDSVLNQTYTNLQIILVDDGSTDGTSAMCDRIKSKDSRIEVIHKTNEGLGYTRNKGLEYAVGDYVTFLDSDDWFDIDHIANLVQAAKAFNADLTIGSRTRYNENKEEQYKKIELPIYGNYEGRSVIEKVLPEFVAASPKSKQDLGLPASVCFSLYRTSLIIKNNINFPSERYCVSEDFFFNYRYMLKSIRVTIIQEYGYMYRNNPVSISHTFNSAQLDRVYNFYREVQELTSLENITEDVRMRVHRCGFSKVRSLLIRVISSSLSFKEKVRYIKRIISDDPTQNMLKRINCREYRLPIRVFALLVKHKNYLLVYLLLKVKSRS</sequence>
<dbReference type="SUPFAM" id="SSF53448">
    <property type="entry name" value="Nucleotide-diphospho-sugar transferases"/>
    <property type="match status" value="1"/>
</dbReference>
<accession>A0A3E3IAJ9</accession>